<protein>
    <submittedName>
        <fullName evidence="9">1,4-dihydroxy-2-naphthoate polyprenyltransferase</fullName>
        <ecNumber evidence="9">2.5.1.74</ecNumber>
    </submittedName>
</protein>
<feature type="transmembrane region" description="Helical" evidence="8">
    <location>
        <begin position="292"/>
        <end position="312"/>
    </location>
</feature>
<keyword evidence="3" id="KW-0474">Menaquinone biosynthesis</keyword>
<evidence type="ECO:0000256" key="5">
    <source>
        <dbReference type="ARBA" id="ARBA00022692"/>
    </source>
</evidence>
<dbReference type="InterPro" id="IPR026046">
    <property type="entry name" value="UBIAD1"/>
</dbReference>
<evidence type="ECO:0000256" key="8">
    <source>
        <dbReference type="SAM" id="Phobius"/>
    </source>
</evidence>
<gene>
    <name evidence="9" type="ORF">ACFQ41_04315</name>
</gene>
<feature type="transmembrane region" description="Helical" evidence="8">
    <location>
        <begin position="89"/>
        <end position="107"/>
    </location>
</feature>
<dbReference type="Proteomes" id="UP001597199">
    <property type="component" value="Unassembled WGS sequence"/>
</dbReference>
<dbReference type="RefSeq" id="WP_204119587.1">
    <property type="nucleotide sequence ID" value="NZ_BOLV01000018.1"/>
</dbReference>
<dbReference type="Pfam" id="PF01040">
    <property type="entry name" value="UbiA"/>
    <property type="match status" value="1"/>
</dbReference>
<feature type="transmembrane region" description="Helical" evidence="8">
    <location>
        <begin position="16"/>
        <end position="33"/>
    </location>
</feature>
<name>A0ABW4BDE8_9LACO</name>
<feature type="transmembrane region" description="Helical" evidence="8">
    <location>
        <begin position="39"/>
        <end position="58"/>
    </location>
</feature>
<comment type="pathway">
    <text evidence="2">Quinol/quinone metabolism; menaquinone biosynthesis.</text>
</comment>
<sequence>MSLAVFIDLVEARTKLASILPFTVGIAFTLAYFHQLNGLNTVLFFVAMLLFDMMTTALNNLMDYQKAKDQHYKANVNIIGTAKLKVKTVQALIITLLAVATGLGLILVWRTGWLLLVIGAACFVIGIFYTFGPLPLSRLPLGEVFSGVTMGLGIPLIAVYVNVDAAKLLDLQLAWPQLALTGDWRALLSLGLVCVAPMGTIANIMLANNLSDYDQDVANHRLTLPMYLSRAASGRLYWSLALVGFAAEVLLVGFGLLPWPVLIGLLALPLVWRQSAQFVAKPDKRLTFPNAIKTLVAENGALIVGLLVSWGVSR</sequence>
<evidence type="ECO:0000256" key="4">
    <source>
        <dbReference type="ARBA" id="ARBA00022679"/>
    </source>
</evidence>
<dbReference type="GO" id="GO:0046428">
    <property type="term" value="F:1,4-dihydroxy-2-naphthoate polyprenyltransferase activity"/>
    <property type="evidence" value="ECO:0007669"/>
    <property type="project" value="UniProtKB-EC"/>
</dbReference>
<accession>A0ABW4BDE8</accession>
<evidence type="ECO:0000256" key="3">
    <source>
        <dbReference type="ARBA" id="ARBA00022428"/>
    </source>
</evidence>
<evidence type="ECO:0000256" key="7">
    <source>
        <dbReference type="ARBA" id="ARBA00023136"/>
    </source>
</evidence>
<evidence type="ECO:0000256" key="1">
    <source>
        <dbReference type="ARBA" id="ARBA00004141"/>
    </source>
</evidence>
<keyword evidence="6 8" id="KW-1133">Transmembrane helix</keyword>
<dbReference type="PANTHER" id="PTHR13929:SF0">
    <property type="entry name" value="UBIA PRENYLTRANSFERASE DOMAIN-CONTAINING PROTEIN 1"/>
    <property type="match status" value="1"/>
</dbReference>
<feature type="transmembrane region" description="Helical" evidence="8">
    <location>
        <begin position="113"/>
        <end position="132"/>
    </location>
</feature>
<proteinExistence type="predicted"/>
<comment type="subcellular location">
    <subcellularLocation>
        <location evidence="1">Membrane</location>
        <topology evidence="1">Multi-pass membrane protein</topology>
    </subcellularLocation>
</comment>
<dbReference type="PANTHER" id="PTHR13929">
    <property type="entry name" value="1,4-DIHYDROXY-2-NAPHTHOATE OCTAPRENYLTRANSFERASE"/>
    <property type="match status" value="1"/>
</dbReference>
<dbReference type="InterPro" id="IPR044878">
    <property type="entry name" value="UbiA_sf"/>
</dbReference>
<reference evidence="10" key="1">
    <citation type="journal article" date="2019" name="Int. J. Syst. Evol. Microbiol.">
        <title>The Global Catalogue of Microorganisms (GCM) 10K type strain sequencing project: providing services to taxonomists for standard genome sequencing and annotation.</title>
        <authorList>
            <consortium name="The Broad Institute Genomics Platform"/>
            <consortium name="The Broad Institute Genome Sequencing Center for Infectious Disease"/>
            <person name="Wu L."/>
            <person name="Ma J."/>
        </authorList>
    </citation>
    <scope>NUCLEOTIDE SEQUENCE [LARGE SCALE GENOMIC DNA]</scope>
    <source>
        <strain evidence="10">CCM 9110</strain>
    </source>
</reference>
<feature type="transmembrane region" description="Helical" evidence="8">
    <location>
        <begin position="186"/>
        <end position="206"/>
    </location>
</feature>
<evidence type="ECO:0000256" key="6">
    <source>
        <dbReference type="ARBA" id="ARBA00022989"/>
    </source>
</evidence>
<evidence type="ECO:0000256" key="2">
    <source>
        <dbReference type="ARBA" id="ARBA00004863"/>
    </source>
</evidence>
<evidence type="ECO:0000313" key="10">
    <source>
        <dbReference type="Proteomes" id="UP001597199"/>
    </source>
</evidence>
<organism evidence="9 10">
    <name type="scientific">Lacticaseibacillus suilingensis</name>
    <dbReference type="NCBI Taxonomy" id="2799577"/>
    <lineage>
        <taxon>Bacteria</taxon>
        <taxon>Bacillati</taxon>
        <taxon>Bacillota</taxon>
        <taxon>Bacilli</taxon>
        <taxon>Lactobacillales</taxon>
        <taxon>Lactobacillaceae</taxon>
        <taxon>Lacticaseibacillus</taxon>
    </lineage>
</organism>
<keyword evidence="7 8" id="KW-0472">Membrane</keyword>
<dbReference type="NCBIfam" id="NF004752">
    <property type="entry name" value="PRK06080.1-4"/>
    <property type="match status" value="1"/>
</dbReference>
<dbReference type="EC" id="2.5.1.74" evidence="9"/>
<comment type="caution">
    <text evidence="9">The sequence shown here is derived from an EMBL/GenBank/DDBJ whole genome shotgun (WGS) entry which is preliminary data.</text>
</comment>
<dbReference type="EMBL" id="JBHTOA010000019">
    <property type="protein sequence ID" value="MFD1398525.1"/>
    <property type="molecule type" value="Genomic_DNA"/>
</dbReference>
<feature type="transmembrane region" description="Helical" evidence="8">
    <location>
        <begin position="253"/>
        <end position="272"/>
    </location>
</feature>
<evidence type="ECO:0000313" key="9">
    <source>
        <dbReference type="EMBL" id="MFD1398525.1"/>
    </source>
</evidence>
<dbReference type="CDD" id="cd13962">
    <property type="entry name" value="PT_UbiA_UBIAD1"/>
    <property type="match status" value="1"/>
</dbReference>
<dbReference type="InterPro" id="IPR000537">
    <property type="entry name" value="UbiA_prenyltransferase"/>
</dbReference>
<dbReference type="Gene3D" id="1.10.357.140">
    <property type="entry name" value="UbiA prenyltransferase"/>
    <property type="match status" value="1"/>
</dbReference>
<keyword evidence="10" id="KW-1185">Reference proteome</keyword>
<keyword evidence="4 9" id="KW-0808">Transferase</keyword>
<keyword evidence="5 8" id="KW-0812">Transmembrane</keyword>
<feature type="transmembrane region" description="Helical" evidence="8">
    <location>
        <begin position="144"/>
        <end position="163"/>
    </location>
</feature>